<name>A0AAV6SGS8_SOLSE</name>
<evidence type="ECO:0000313" key="2">
    <source>
        <dbReference type="Proteomes" id="UP000693946"/>
    </source>
</evidence>
<dbReference type="EMBL" id="JAGKHQ010000005">
    <property type="protein sequence ID" value="KAG7516636.1"/>
    <property type="molecule type" value="Genomic_DNA"/>
</dbReference>
<accession>A0AAV6SGS8</accession>
<proteinExistence type="predicted"/>
<keyword evidence="2" id="KW-1185">Reference proteome</keyword>
<sequence>MLLRKGLYRLWYKKAIRLICTVRRSSALTHYGHKDGKDQKYNYRCHRIYKLTLPVCVCASYYVVDILVPKPCKLDAAVFILCQIQNRSFTPDDSANTSLAPF</sequence>
<dbReference type="Proteomes" id="UP000693946">
    <property type="component" value="Linkage Group LG13"/>
</dbReference>
<protein>
    <submittedName>
        <fullName evidence="1">Uncharacterized protein</fullName>
    </submittedName>
</protein>
<gene>
    <name evidence="1" type="ORF">JOB18_036978</name>
</gene>
<dbReference type="AlphaFoldDB" id="A0AAV6SGS8"/>
<comment type="caution">
    <text evidence="1">The sequence shown here is derived from an EMBL/GenBank/DDBJ whole genome shotgun (WGS) entry which is preliminary data.</text>
</comment>
<evidence type="ECO:0000313" key="1">
    <source>
        <dbReference type="EMBL" id="KAG7516636.1"/>
    </source>
</evidence>
<organism evidence="1 2">
    <name type="scientific">Solea senegalensis</name>
    <name type="common">Senegalese sole</name>
    <dbReference type="NCBI Taxonomy" id="28829"/>
    <lineage>
        <taxon>Eukaryota</taxon>
        <taxon>Metazoa</taxon>
        <taxon>Chordata</taxon>
        <taxon>Craniata</taxon>
        <taxon>Vertebrata</taxon>
        <taxon>Euteleostomi</taxon>
        <taxon>Actinopterygii</taxon>
        <taxon>Neopterygii</taxon>
        <taxon>Teleostei</taxon>
        <taxon>Neoteleostei</taxon>
        <taxon>Acanthomorphata</taxon>
        <taxon>Carangaria</taxon>
        <taxon>Pleuronectiformes</taxon>
        <taxon>Pleuronectoidei</taxon>
        <taxon>Soleidae</taxon>
        <taxon>Solea</taxon>
    </lineage>
</organism>
<reference evidence="1 2" key="1">
    <citation type="journal article" date="2021" name="Sci. Rep.">
        <title>Chromosome anchoring in Senegalese sole (Solea senegalensis) reveals sex-associated markers and genome rearrangements in flatfish.</title>
        <authorList>
            <person name="Guerrero-Cozar I."/>
            <person name="Gomez-Garrido J."/>
            <person name="Berbel C."/>
            <person name="Martinez-Blanch J.F."/>
            <person name="Alioto T."/>
            <person name="Claros M.G."/>
            <person name="Gagnaire P.A."/>
            <person name="Manchado M."/>
        </authorList>
    </citation>
    <scope>NUCLEOTIDE SEQUENCE [LARGE SCALE GENOMIC DNA]</scope>
    <source>
        <strain evidence="1">Sse05_10M</strain>
    </source>
</reference>